<comment type="caution">
    <text evidence="7">The sequence shown here is derived from an EMBL/GenBank/DDBJ whole genome shotgun (WGS) entry which is preliminary data.</text>
</comment>
<keyword evidence="3" id="KW-0805">Transcription regulation</keyword>
<protein>
    <recommendedName>
        <fullName evidence="2">Regulatory protein zeste</fullName>
    </recommendedName>
</protein>
<keyword evidence="4" id="KW-0804">Transcription</keyword>
<dbReference type="PANTHER" id="PTHR21411:SF0">
    <property type="entry name" value="REGULATORY PROTEIN ZESTE"/>
    <property type="match status" value="1"/>
</dbReference>
<comment type="subunit">
    <text evidence="1">Self-associates forming complexes of several hundred monomers.</text>
</comment>
<name>A0AAN7ZVX2_9COLE</name>
<evidence type="ECO:0000256" key="1">
    <source>
        <dbReference type="ARBA" id="ARBA00011764"/>
    </source>
</evidence>
<evidence type="ECO:0000256" key="3">
    <source>
        <dbReference type="ARBA" id="ARBA00023015"/>
    </source>
</evidence>
<proteinExistence type="predicted"/>
<comment type="function">
    <text evidence="5">Involved in transvection phenomena (= synapsis-dependent gene expression), where the synaptic pairing of chromosomes carrying genes with which zeste interacts influences the expression of these genes. Zeste binds to DNA and stimulates transcription from a nearby promoter.</text>
</comment>
<sequence>MLLLSIISDYKSIIECKKTDGTTWEEKSSCWKKIAVQFNSKSPNYHNRTADSLKKYYENQKKTLRKNIADEKISLFQTGGGENVVKKDPLDDITLSIVNKKTVLGLQCNYGGDVEILQNAYADDIPEPMLILNNEDDHSYTITSAAQVPCEMDTVIINDSAIEEPSTSTQYKITTAIEEKSNDMSSLDWGHYKPGHLSTPINEKLANVCNEKDTGRKNKKWQARRRPATSALPSTALTQNYTDLAAVKLELSNLQLEAFKIDTESRRKREEAEFILKMKILEVDLKIKEATLKSLTQ</sequence>
<dbReference type="Pfam" id="PF13873">
    <property type="entry name" value="Myb_DNA-bind_5"/>
    <property type="match status" value="1"/>
</dbReference>
<evidence type="ECO:0000256" key="4">
    <source>
        <dbReference type="ARBA" id="ARBA00023163"/>
    </source>
</evidence>
<dbReference type="AlphaFoldDB" id="A0AAN7ZVX2"/>
<reference evidence="7 8" key="1">
    <citation type="journal article" date="2024" name="Insects">
        <title>An Improved Chromosome-Level Genome Assembly of the Firefly Pyrocoelia pectoralis.</title>
        <authorList>
            <person name="Fu X."/>
            <person name="Meyer-Rochow V.B."/>
            <person name="Ballantyne L."/>
            <person name="Zhu X."/>
        </authorList>
    </citation>
    <scope>NUCLEOTIDE SEQUENCE [LARGE SCALE GENOMIC DNA]</scope>
    <source>
        <strain evidence="7">XCY_ONT2</strain>
    </source>
</reference>
<dbReference type="EMBL" id="JAVRBK010000001">
    <property type="protein sequence ID" value="KAK5649343.1"/>
    <property type="molecule type" value="Genomic_DNA"/>
</dbReference>
<feature type="domain" description="Myb/SANT-like DNA-binding" evidence="6">
    <location>
        <begin position="2"/>
        <end position="70"/>
    </location>
</feature>
<dbReference type="PANTHER" id="PTHR21411">
    <property type="entry name" value="APONTIC"/>
    <property type="match status" value="1"/>
</dbReference>
<keyword evidence="8" id="KW-1185">Reference proteome</keyword>
<organism evidence="7 8">
    <name type="scientific">Pyrocoelia pectoralis</name>
    <dbReference type="NCBI Taxonomy" id="417401"/>
    <lineage>
        <taxon>Eukaryota</taxon>
        <taxon>Metazoa</taxon>
        <taxon>Ecdysozoa</taxon>
        <taxon>Arthropoda</taxon>
        <taxon>Hexapoda</taxon>
        <taxon>Insecta</taxon>
        <taxon>Pterygota</taxon>
        <taxon>Neoptera</taxon>
        <taxon>Endopterygota</taxon>
        <taxon>Coleoptera</taxon>
        <taxon>Polyphaga</taxon>
        <taxon>Elateriformia</taxon>
        <taxon>Elateroidea</taxon>
        <taxon>Lampyridae</taxon>
        <taxon>Lampyrinae</taxon>
        <taxon>Pyrocoelia</taxon>
    </lineage>
</organism>
<evidence type="ECO:0000313" key="7">
    <source>
        <dbReference type="EMBL" id="KAK5649343.1"/>
    </source>
</evidence>
<evidence type="ECO:0000256" key="5">
    <source>
        <dbReference type="ARBA" id="ARBA00025466"/>
    </source>
</evidence>
<dbReference type="InterPro" id="IPR028002">
    <property type="entry name" value="Myb_DNA-bind_5"/>
</dbReference>
<dbReference type="Proteomes" id="UP001329430">
    <property type="component" value="Chromosome 1"/>
</dbReference>
<accession>A0AAN7ZVX2</accession>
<evidence type="ECO:0000256" key="2">
    <source>
        <dbReference type="ARBA" id="ARBA00016807"/>
    </source>
</evidence>
<evidence type="ECO:0000313" key="8">
    <source>
        <dbReference type="Proteomes" id="UP001329430"/>
    </source>
</evidence>
<evidence type="ECO:0000259" key="6">
    <source>
        <dbReference type="Pfam" id="PF13873"/>
    </source>
</evidence>
<gene>
    <name evidence="7" type="ORF">RI129_000372</name>
</gene>